<protein>
    <submittedName>
        <fullName evidence="4">Cobalt-precorrin 5A hydrolase</fullName>
        <ecNumber evidence="4">3.7.1.12</ecNumber>
    </submittedName>
</protein>
<dbReference type="PANTHER" id="PTHR37477:SF1">
    <property type="entry name" value="COBALT-PRECORRIN-5A HYDROLASE"/>
    <property type="match status" value="1"/>
</dbReference>
<dbReference type="InterPro" id="IPR021745">
    <property type="entry name" value="CbiG_mid"/>
</dbReference>
<feature type="domain" description="Cobalamin biosynthesis central region" evidence="3">
    <location>
        <begin position="142"/>
        <end position="237"/>
    </location>
</feature>
<dbReference type="InterPro" id="IPR038029">
    <property type="entry name" value="GbiG_N_sf"/>
</dbReference>
<keyword evidence="5" id="KW-1185">Reference proteome</keyword>
<keyword evidence="4" id="KW-0378">Hydrolase</keyword>
<reference evidence="4 5" key="1">
    <citation type="submission" date="2023-07" db="EMBL/GenBank/DDBJ databases">
        <title>Genomic Encyclopedia of Type Strains, Phase IV (KMG-IV): sequencing the most valuable type-strain genomes for metagenomic binning, comparative biology and taxonomic classification.</title>
        <authorList>
            <person name="Goeker M."/>
        </authorList>
    </citation>
    <scope>NUCLEOTIDE SEQUENCE [LARGE SCALE GENOMIC DNA]</scope>
    <source>
        <strain evidence="4 5">T98</strain>
    </source>
</reference>
<name>A0ABU3HDM7_9BACL</name>
<evidence type="ECO:0000259" key="1">
    <source>
        <dbReference type="Pfam" id="PF01890"/>
    </source>
</evidence>
<feature type="domain" description="Cobalamin synthesis G N-terminal" evidence="2">
    <location>
        <begin position="56"/>
        <end position="136"/>
    </location>
</feature>
<dbReference type="RefSeq" id="WP_025700836.1">
    <property type="nucleotide sequence ID" value="NZ_JAUSUY010000029.1"/>
</dbReference>
<dbReference type="SUPFAM" id="SSF159672">
    <property type="entry name" value="CbiG N-terminal domain-like"/>
    <property type="match status" value="1"/>
</dbReference>
<dbReference type="InterPro" id="IPR036518">
    <property type="entry name" value="CobE/GbiG_C_sf"/>
</dbReference>
<proteinExistence type="predicted"/>
<dbReference type="Pfam" id="PF11760">
    <property type="entry name" value="CbiG_N"/>
    <property type="match status" value="1"/>
</dbReference>
<dbReference type="InterPro" id="IPR002750">
    <property type="entry name" value="CobE/GbiG_C"/>
</dbReference>
<evidence type="ECO:0000259" key="3">
    <source>
        <dbReference type="Pfam" id="PF11761"/>
    </source>
</evidence>
<dbReference type="SUPFAM" id="SSF159664">
    <property type="entry name" value="CobE/GbiG C-terminal domain-like"/>
    <property type="match status" value="1"/>
</dbReference>
<dbReference type="PANTHER" id="PTHR37477">
    <property type="entry name" value="COBALT-PRECORRIN-5A HYDROLASE"/>
    <property type="match status" value="1"/>
</dbReference>
<dbReference type="Gene3D" id="3.30.420.180">
    <property type="entry name" value="CobE/GbiG C-terminal domain"/>
    <property type="match status" value="1"/>
</dbReference>
<dbReference type="Gene3D" id="3.40.50.11220">
    <property type="match status" value="1"/>
</dbReference>
<dbReference type="Proteomes" id="UP001248709">
    <property type="component" value="Unassembled WGS sequence"/>
</dbReference>
<dbReference type="GO" id="GO:0043779">
    <property type="term" value="F:cobalt-precorrin-5A acetaldehyde-lyase activity"/>
    <property type="evidence" value="ECO:0007669"/>
    <property type="project" value="UniProtKB-EC"/>
</dbReference>
<dbReference type="EC" id="3.7.1.12" evidence="4"/>
<organism evidence="4 5">
    <name type="scientific">Paenibacillus forsythiae</name>
    <dbReference type="NCBI Taxonomy" id="365616"/>
    <lineage>
        <taxon>Bacteria</taxon>
        <taxon>Bacillati</taxon>
        <taxon>Bacillota</taxon>
        <taxon>Bacilli</taxon>
        <taxon>Bacillales</taxon>
        <taxon>Paenibacillaceae</taxon>
        <taxon>Paenibacillus</taxon>
    </lineage>
</organism>
<accession>A0ABU3HDM7</accession>
<sequence>MTNPYAAVAITKHGVDKARALAERLPGIDLYYLSKWARGDEAQLGYRLFEGPVKPVLQDLFKAYKGLMIFISLGAVVRMLAPVLEDKTKDPAVIVIDECGRHAISVLSGHLGGANELTLAAAKAIGAKPIITTASDVQETIPADLFGREFGWEIEGYGKMVSVSASLVNEERIAIVQEAGETRWWTYDKPLPAHIAVYSHAQEAMQAEFDAALVITDRLLEADEEAALLENGVLYRPKTLVLGIGCNRGTSAEEIERMITSTLSELRLSVKSVRNAATILLKKDEEGLLDVCRKHKWKLEFYTPDELNQIPLKNPSAAVYKYTGAYGVSEPAALRSSGAAEWLLEKRKSGNVTLSIARVPLASGGAAGS</sequence>
<comment type="caution">
    <text evidence="4">The sequence shown here is derived from an EMBL/GenBank/DDBJ whole genome shotgun (WGS) entry which is preliminary data.</text>
</comment>
<dbReference type="EMBL" id="JAUSUY010000029">
    <property type="protein sequence ID" value="MDT3428923.1"/>
    <property type="molecule type" value="Genomic_DNA"/>
</dbReference>
<gene>
    <name evidence="4" type="ORF">J2Z22_004518</name>
</gene>
<feature type="domain" description="CobE/GbiG C-terminal" evidence="1">
    <location>
        <begin position="240"/>
        <end position="357"/>
    </location>
</feature>
<dbReference type="InterPro" id="IPR052553">
    <property type="entry name" value="CbiG_hydrolase"/>
</dbReference>
<evidence type="ECO:0000313" key="4">
    <source>
        <dbReference type="EMBL" id="MDT3428923.1"/>
    </source>
</evidence>
<dbReference type="Pfam" id="PF11761">
    <property type="entry name" value="CbiG_mid"/>
    <property type="match status" value="1"/>
</dbReference>
<evidence type="ECO:0000259" key="2">
    <source>
        <dbReference type="Pfam" id="PF11760"/>
    </source>
</evidence>
<dbReference type="InterPro" id="IPR021744">
    <property type="entry name" value="CbiG_N"/>
</dbReference>
<evidence type="ECO:0000313" key="5">
    <source>
        <dbReference type="Proteomes" id="UP001248709"/>
    </source>
</evidence>
<dbReference type="Pfam" id="PF01890">
    <property type="entry name" value="CbiG_C"/>
    <property type="match status" value="1"/>
</dbReference>